<sequence length="58" mass="6457">MEYTTFIIGTSLFGGGFLLLLLFLYLKRKLLIPFILMGVGVVLCFIGLILAQDFSQTP</sequence>
<organism evidence="2 3">
    <name type="scientific">Geomicrobium sediminis</name>
    <dbReference type="NCBI Taxonomy" id="1347788"/>
    <lineage>
        <taxon>Bacteria</taxon>
        <taxon>Bacillati</taxon>
        <taxon>Bacillota</taxon>
        <taxon>Bacilli</taxon>
        <taxon>Bacillales</taxon>
        <taxon>Geomicrobium</taxon>
    </lineage>
</organism>
<protein>
    <submittedName>
        <fullName evidence="2">VIT1/CCC1 family predicted Fe2+/Mn2+ transporter</fullName>
    </submittedName>
</protein>
<gene>
    <name evidence="2" type="ORF">JOD17_002657</name>
</gene>
<keyword evidence="1" id="KW-0812">Transmembrane</keyword>
<dbReference type="EMBL" id="JAFBEC010000007">
    <property type="protein sequence ID" value="MBM7633563.1"/>
    <property type="molecule type" value="Genomic_DNA"/>
</dbReference>
<keyword evidence="3" id="KW-1185">Reference proteome</keyword>
<comment type="caution">
    <text evidence="2">The sequence shown here is derived from an EMBL/GenBank/DDBJ whole genome shotgun (WGS) entry which is preliminary data.</text>
</comment>
<name>A0ABS2PDT8_9BACL</name>
<proteinExistence type="predicted"/>
<evidence type="ECO:0000313" key="2">
    <source>
        <dbReference type="EMBL" id="MBM7633563.1"/>
    </source>
</evidence>
<evidence type="ECO:0000256" key="1">
    <source>
        <dbReference type="SAM" id="Phobius"/>
    </source>
</evidence>
<evidence type="ECO:0000313" key="3">
    <source>
        <dbReference type="Proteomes" id="UP000741863"/>
    </source>
</evidence>
<keyword evidence="1" id="KW-1133">Transmembrane helix</keyword>
<feature type="transmembrane region" description="Helical" evidence="1">
    <location>
        <begin position="31"/>
        <end position="51"/>
    </location>
</feature>
<dbReference type="Proteomes" id="UP000741863">
    <property type="component" value="Unassembled WGS sequence"/>
</dbReference>
<reference evidence="2 3" key="1">
    <citation type="submission" date="2021-01" db="EMBL/GenBank/DDBJ databases">
        <title>Genomic Encyclopedia of Type Strains, Phase IV (KMG-IV): sequencing the most valuable type-strain genomes for metagenomic binning, comparative biology and taxonomic classification.</title>
        <authorList>
            <person name="Goeker M."/>
        </authorList>
    </citation>
    <scope>NUCLEOTIDE SEQUENCE [LARGE SCALE GENOMIC DNA]</scope>
    <source>
        <strain evidence="2 3">DSM 25540</strain>
    </source>
</reference>
<feature type="transmembrane region" description="Helical" evidence="1">
    <location>
        <begin position="6"/>
        <end position="26"/>
    </location>
</feature>
<accession>A0ABS2PDT8</accession>
<dbReference type="RefSeq" id="WP_193745012.1">
    <property type="nucleotide sequence ID" value="NZ_JAFBEC010000007.1"/>
</dbReference>
<keyword evidence="1" id="KW-0472">Membrane</keyword>